<evidence type="ECO:0000256" key="3">
    <source>
        <dbReference type="ARBA" id="ARBA00022741"/>
    </source>
</evidence>
<keyword evidence="3" id="KW-0547">Nucleotide-binding</keyword>
<dbReference type="RefSeq" id="WP_179444171.1">
    <property type="nucleotide sequence ID" value="NZ_JACBZS010000001.1"/>
</dbReference>
<dbReference type="InterPro" id="IPR002847">
    <property type="entry name" value="F420-0_gamma-glut_ligase-dom"/>
</dbReference>
<evidence type="ECO:0000313" key="10">
    <source>
        <dbReference type="Proteomes" id="UP000527616"/>
    </source>
</evidence>
<sequence length="285" mass="29606">MITIFAPDGIGEVNPGADLAELISDACAAAGRPLADGDLVCVTSKIISKAEDRAVPAERAAEAAAAESVAVVARRGGVRIVRNRQGITQAAAGIDSSNVEVGTILLLPQDPDASAAALLRELGARTGLRLGVIITDTAGRAWRIGQTDHAIGLAGVRPTLDHAGLRDSYGNDLRVTEMAVADELAAAADLAKGKLAGRPVAVIRGLAELITDAEHSARELQRPTEQDLFARGSREAVLWAVLSAYRSTKRYAELVELDGEELIKAVTEAVDGDPATVRAIVGTIA</sequence>
<dbReference type="SUPFAM" id="SSF144010">
    <property type="entry name" value="CofE-like"/>
    <property type="match status" value="1"/>
</dbReference>
<dbReference type="GO" id="GO:0005525">
    <property type="term" value="F:GTP binding"/>
    <property type="evidence" value="ECO:0007669"/>
    <property type="project" value="UniProtKB-KW"/>
</dbReference>
<evidence type="ECO:0000256" key="4">
    <source>
        <dbReference type="ARBA" id="ARBA00022842"/>
    </source>
</evidence>
<proteinExistence type="predicted"/>
<dbReference type="GO" id="GO:0052619">
    <property type="term" value="F:coenzyme F420-1:gamma-L-glutamate ligase activity"/>
    <property type="evidence" value="ECO:0007669"/>
    <property type="project" value="UniProtKB-EC"/>
</dbReference>
<organism evidence="9 10">
    <name type="scientific">Naumannella cuiyingiana</name>
    <dbReference type="NCBI Taxonomy" id="1347891"/>
    <lineage>
        <taxon>Bacteria</taxon>
        <taxon>Bacillati</taxon>
        <taxon>Actinomycetota</taxon>
        <taxon>Actinomycetes</taxon>
        <taxon>Propionibacteriales</taxon>
        <taxon>Propionibacteriaceae</taxon>
        <taxon>Naumannella</taxon>
    </lineage>
</organism>
<dbReference type="Gene3D" id="3.30.1330.100">
    <property type="entry name" value="CofE-like"/>
    <property type="match status" value="2"/>
</dbReference>
<dbReference type="PANTHER" id="PTHR47917">
    <property type="match status" value="1"/>
</dbReference>
<evidence type="ECO:0000259" key="8">
    <source>
        <dbReference type="Pfam" id="PF01996"/>
    </source>
</evidence>
<keyword evidence="2" id="KW-0479">Metal-binding</keyword>
<dbReference type="PANTHER" id="PTHR47917:SF1">
    <property type="entry name" value="COENZYME F420:L-GLUTAMATE LIGASE"/>
    <property type="match status" value="1"/>
</dbReference>
<evidence type="ECO:0000256" key="6">
    <source>
        <dbReference type="ARBA" id="ARBA00023134"/>
    </source>
</evidence>
<dbReference type="AlphaFoldDB" id="A0A7Z0IK28"/>
<keyword evidence="5" id="KW-0630">Potassium</keyword>
<keyword evidence="6" id="KW-0342">GTP-binding</keyword>
<evidence type="ECO:0000256" key="1">
    <source>
        <dbReference type="ARBA" id="ARBA00022598"/>
    </source>
</evidence>
<evidence type="ECO:0000256" key="7">
    <source>
        <dbReference type="ARBA" id="ARBA00023211"/>
    </source>
</evidence>
<dbReference type="InterPro" id="IPR008225">
    <property type="entry name" value="F420-0_g-glutamyl_ligase"/>
</dbReference>
<dbReference type="Proteomes" id="UP000527616">
    <property type="component" value="Unassembled WGS sequence"/>
</dbReference>
<keyword evidence="1 9" id="KW-0436">Ligase</keyword>
<keyword evidence="7" id="KW-0464">Manganese</keyword>
<dbReference type="NCBIfam" id="TIGR01916">
    <property type="entry name" value="F420_cofE"/>
    <property type="match status" value="1"/>
</dbReference>
<keyword evidence="4" id="KW-0460">Magnesium</keyword>
<gene>
    <name evidence="9" type="ORF">GGQ54_000749</name>
</gene>
<dbReference type="GO" id="GO:0046872">
    <property type="term" value="F:metal ion binding"/>
    <property type="evidence" value="ECO:0007669"/>
    <property type="project" value="UniProtKB-KW"/>
</dbReference>
<keyword evidence="10" id="KW-1185">Reference proteome</keyword>
<dbReference type="Pfam" id="PF01996">
    <property type="entry name" value="F420_ligase"/>
    <property type="match status" value="1"/>
</dbReference>
<protein>
    <submittedName>
        <fullName evidence="9">Coenzyme F420-0:L-glutamate ligase/coenzyme F420-1:gamma-L-glutamate ligase</fullName>
        <ecNumber evidence="9">6.3.2.31</ecNumber>
        <ecNumber evidence="9">6.3.2.34</ecNumber>
    </submittedName>
</protein>
<accession>A0A7Z0IK28</accession>
<evidence type="ECO:0000313" key="9">
    <source>
        <dbReference type="EMBL" id="NYI70189.1"/>
    </source>
</evidence>
<dbReference type="EMBL" id="JACBZS010000001">
    <property type="protein sequence ID" value="NYI70189.1"/>
    <property type="molecule type" value="Genomic_DNA"/>
</dbReference>
<name>A0A7Z0IK28_9ACTN</name>
<dbReference type="EC" id="6.3.2.31" evidence="9"/>
<evidence type="ECO:0000256" key="2">
    <source>
        <dbReference type="ARBA" id="ARBA00022723"/>
    </source>
</evidence>
<reference evidence="9 10" key="1">
    <citation type="submission" date="2020-07" db="EMBL/GenBank/DDBJ databases">
        <title>Sequencing the genomes of 1000 actinobacteria strains.</title>
        <authorList>
            <person name="Klenk H.-P."/>
        </authorList>
    </citation>
    <scope>NUCLEOTIDE SEQUENCE [LARGE SCALE GENOMIC DNA]</scope>
    <source>
        <strain evidence="9 10">DSM 103164</strain>
    </source>
</reference>
<dbReference type="GO" id="GO:0052618">
    <property type="term" value="F:coenzyme F420-0:L-glutamate ligase activity"/>
    <property type="evidence" value="ECO:0007669"/>
    <property type="project" value="UniProtKB-EC"/>
</dbReference>
<dbReference type="EC" id="6.3.2.34" evidence="9"/>
<comment type="caution">
    <text evidence="9">The sequence shown here is derived from an EMBL/GenBank/DDBJ whole genome shotgun (WGS) entry which is preliminary data.</text>
</comment>
<feature type="domain" description="Coenzyme F420:L-glutamate ligase-like" evidence="8">
    <location>
        <begin position="10"/>
        <end position="205"/>
    </location>
</feature>
<evidence type="ECO:0000256" key="5">
    <source>
        <dbReference type="ARBA" id="ARBA00022958"/>
    </source>
</evidence>